<feature type="region of interest" description="Disordered" evidence="1">
    <location>
        <begin position="187"/>
        <end position="215"/>
    </location>
</feature>
<sequence>MSIVPQCLFATECALVDHTKDKHNRTRVEIAYALDRSAHRARRELLRCLIKSAQQAPNIKPEQLEVPVEMVQNNSDLSNCETELICLSDSETDEDSLVVEEEQPRNKRVKSEPAAPILLSEVAEAITPESTISDASVSLTQRNMKVEGLEGQLNESLAPELEQSRQEIQDHMSSFNLRESFEALMADSTVESSEPAHPAEVSSSEDNASTSPFTYICPKMPLRSEHSISSTNLAEAQKKSQSTFAEPHPPTLGSLQSAQPESSGAGKKRANNAQRGSNICSQENTTSARHAQEQPMSPTFLQLLIDPVDGCSRQAPLSLMLDQKDQSQPT</sequence>
<proteinExistence type="predicted"/>
<feature type="compositionally biased region" description="Polar residues" evidence="1">
    <location>
        <begin position="227"/>
        <end position="244"/>
    </location>
</feature>
<evidence type="ECO:0000313" key="3">
    <source>
        <dbReference type="WBParaSite" id="jg13705"/>
    </source>
</evidence>
<feature type="compositionally biased region" description="Polar residues" evidence="1">
    <location>
        <begin position="271"/>
        <end position="300"/>
    </location>
</feature>
<keyword evidence="2" id="KW-1185">Reference proteome</keyword>
<dbReference type="Proteomes" id="UP000887574">
    <property type="component" value="Unplaced"/>
</dbReference>
<feature type="compositionally biased region" description="Polar residues" evidence="1">
    <location>
        <begin position="253"/>
        <end position="262"/>
    </location>
</feature>
<evidence type="ECO:0000313" key="2">
    <source>
        <dbReference type="Proteomes" id="UP000887574"/>
    </source>
</evidence>
<dbReference type="WBParaSite" id="jg13705">
    <property type="protein sequence ID" value="jg13705"/>
    <property type="gene ID" value="jg13705"/>
</dbReference>
<reference evidence="3" key="1">
    <citation type="submission" date="2022-11" db="UniProtKB">
        <authorList>
            <consortium name="WormBaseParasite"/>
        </authorList>
    </citation>
    <scope>IDENTIFICATION</scope>
</reference>
<dbReference type="AlphaFoldDB" id="A0A915CYT1"/>
<feature type="compositionally biased region" description="Polar residues" evidence="1">
    <location>
        <begin position="201"/>
        <end position="213"/>
    </location>
</feature>
<evidence type="ECO:0000256" key="1">
    <source>
        <dbReference type="SAM" id="MobiDB-lite"/>
    </source>
</evidence>
<accession>A0A915CYT1</accession>
<feature type="region of interest" description="Disordered" evidence="1">
    <location>
        <begin position="227"/>
        <end position="301"/>
    </location>
</feature>
<name>A0A915CYT1_9BILA</name>
<organism evidence="2 3">
    <name type="scientific">Ditylenchus dipsaci</name>
    <dbReference type="NCBI Taxonomy" id="166011"/>
    <lineage>
        <taxon>Eukaryota</taxon>
        <taxon>Metazoa</taxon>
        <taxon>Ecdysozoa</taxon>
        <taxon>Nematoda</taxon>
        <taxon>Chromadorea</taxon>
        <taxon>Rhabditida</taxon>
        <taxon>Tylenchina</taxon>
        <taxon>Tylenchomorpha</taxon>
        <taxon>Sphaerularioidea</taxon>
        <taxon>Anguinidae</taxon>
        <taxon>Anguininae</taxon>
        <taxon>Ditylenchus</taxon>
    </lineage>
</organism>
<protein>
    <submittedName>
        <fullName evidence="3">C2H2-type domain-containing protein</fullName>
    </submittedName>
</protein>